<evidence type="ECO:0000259" key="1">
    <source>
        <dbReference type="PROSITE" id="PS50879"/>
    </source>
</evidence>
<sequence>PNDILIISDSLSTLLSLKKICPKNEITSNTQAILIQTRKNIEFMWVPSRTGIVGNEKADNLATNSFQNPTINNVPTNDI</sequence>
<dbReference type="OrthoDB" id="411823at2759"/>
<accession>A0A6G0Y2D0</accession>
<dbReference type="InterPro" id="IPR002156">
    <property type="entry name" value="RNaseH_domain"/>
</dbReference>
<dbReference type="SUPFAM" id="SSF53098">
    <property type="entry name" value="Ribonuclease H-like"/>
    <property type="match status" value="1"/>
</dbReference>
<reference evidence="2 3" key="1">
    <citation type="submission" date="2019-08" db="EMBL/GenBank/DDBJ databases">
        <title>Whole genome of Aphis craccivora.</title>
        <authorList>
            <person name="Voronova N.V."/>
            <person name="Shulinski R.S."/>
            <person name="Bandarenka Y.V."/>
            <person name="Zhorov D.G."/>
            <person name="Warner D."/>
        </authorList>
    </citation>
    <scope>NUCLEOTIDE SEQUENCE [LARGE SCALE GENOMIC DNA]</scope>
    <source>
        <strain evidence="2">180601</strain>
        <tissue evidence="2">Whole Body</tissue>
    </source>
</reference>
<keyword evidence="3" id="KW-1185">Reference proteome</keyword>
<feature type="non-terminal residue" evidence="2">
    <location>
        <position position="79"/>
    </location>
</feature>
<feature type="non-terminal residue" evidence="2">
    <location>
        <position position="1"/>
    </location>
</feature>
<dbReference type="PROSITE" id="PS50879">
    <property type="entry name" value="RNASE_H_1"/>
    <property type="match status" value="1"/>
</dbReference>
<dbReference type="InterPro" id="IPR012337">
    <property type="entry name" value="RNaseH-like_sf"/>
</dbReference>
<evidence type="ECO:0000313" key="3">
    <source>
        <dbReference type="Proteomes" id="UP000478052"/>
    </source>
</evidence>
<protein>
    <recommendedName>
        <fullName evidence="1">RNase H type-1 domain-containing protein</fullName>
    </recommendedName>
</protein>
<dbReference type="GO" id="GO:0003676">
    <property type="term" value="F:nucleic acid binding"/>
    <property type="evidence" value="ECO:0007669"/>
    <property type="project" value="InterPro"/>
</dbReference>
<dbReference type="Gene3D" id="3.30.420.10">
    <property type="entry name" value="Ribonuclease H-like superfamily/Ribonuclease H"/>
    <property type="match status" value="1"/>
</dbReference>
<feature type="domain" description="RNase H type-1" evidence="1">
    <location>
        <begin position="1"/>
        <end position="67"/>
    </location>
</feature>
<gene>
    <name evidence="2" type="ORF">FWK35_00021939</name>
</gene>
<dbReference type="GO" id="GO:0004523">
    <property type="term" value="F:RNA-DNA hybrid ribonuclease activity"/>
    <property type="evidence" value="ECO:0007669"/>
    <property type="project" value="InterPro"/>
</dbReference>
<comment type="caution">
    <text evidence="2">The sequence shown here is derived from an EMBL/GenBank/DDBJ whole genome shotgun (WGS) entry which is preliminary data.</text>
</comment>
<dbReference type="Proteomes" id="UP000478052">
    <property type="component" value="Unassembled WGS sequence"/>
</dbReference>
<proteinExistence type="predicted"/>
<dbReference type="AlphaFoldDB" id="A0A6G0Y2D0"/>
<name>A0A6G0Y2D0_APHCR</name>
<organism evidence="2 3">
    <name type="scientific">Aphis craccivora</name>
    <name type="common">Cowpea aphid</name>
    <dbReference type="NCBI Taxonomy" id="307492"/>
    <lineage>
        <taxon>Eukaryota</taxon>
        <taxon>Metazoa</taxon>
        <taxon>Ecdysozoa</taxon>
        <taxon>Arthropoda</taxon>
        <taxon>Hexapoda</taxon>
        <taxon>Insecta</taxon>
        <taxon>Pterygota</taxon>
        <taxon>Neoptera</taxon>
        <taxon>Paraneoptera</taxon>
        <taxon>Hemiptera</taxon>
        <taxon>Sternorrhyncha</taxon>
        <taxon>Aphidomorpha</taxon>
        <taxon>Aphidoidea</taxon>
        <taxon>Aphididae</taxon>
        <taxon>Aphidini</taxon>
        <taxon>Aphis</taxon>
        <taxon>Aphis</taxon>
    </lineage>
</organism>
<dbReference type="InterPro" id="IPR036397">
    <property type="entry name" value="RNaseH_sf"/>
</dbReference>
<evidence type="ECO:0000313" key="2">
    <source>
        <dbReference type="EMBL" id="KAF0747925.1"/>
    </source>
</evidence>
<dbReference type="EMBL" id="VUJU01006666">
    <property type="protein sequence ID" value="KAF0747925.1"/>
    <property type="molecule type" value="Genomic_DNA"/>
</dbReference>